<dbReference type="GO" id="GO:0071546">
    <property type="term" value="C:pi-body"/>
    <property type="evidence" value="ECO:0007669"/>
    <property type="project" value="TreeGrafter"/>
</dbReference>
<accession>A0A8J9VHH8</accession>
<keyword evidence="3" id="KW-1185">Reference proteome</keyword>
<keyword evidence="1" id="KW-0040">ANK repeat</keyword>
<dbReference type="InterPro" id="IPR013761">
    <property type="entry name" value="SAM/pointed_sf"/>
</dbReference>
<dbReference type="SMART" id="SM00248">
    <property type="entry name" value="ANK"/>
    <property type="match status" value="4"/>
</dbReference>
<dbReference type="PROSITE" id="PS50297">
    <property type="entry name" value="ANK_REP_REGION"/>
    <property type="match status" value="2"/>
</dbReference>
<evidence type="ECO:0008006" key="4">
    <source>
        <dbReference type="Google" id="ProtNLM"/>
    </source>
</evidence>
<dbReference type="AlphaFoldDB" id="A0A8J9VHH8"/>
<dbReference type="Proteomes" id="UP000838878">
    <property type="component" value="Chromosome 2"/>
</dbReference>
<feature type="non-terminal residue" evidence="2">
    <location>
        <position position="483"/>
    </location>
</feature>
<dbReference type="OrthoDB" id="439236at2759"/>
<dbReference type="Pfam" id="PF12796">
    <property type="entry name" value="Ank_2"/>
    <property type="match status" value="2"/>
</dbReference>
<sequence>MANFRPAGLSDDDTNSDDDYGFFEKLNHNNNYARELENLKQKTEVRLQDAIINGNLEEVLNIINTDLRGNINSKLESGWTPLFHACFHAQEEIVECLLNRGSDPNVHADSVTPVMLACSNNSASESAAYNIVTNLIQHNCLLNIGDKYGITPLMKAVSCGYASIVELILDKDVNIEMRDRQGWTAVFWAIHHNQPKCLEILISKNARLNIIDMSNRSPQYIADTHNYSGIQQVLSKYIQEDEIENDKMLTNDILKDISTWQDYYPGLRDENSPKYSSEINHLLYGMNCDRLKRKFDEIPMDLRTFLLLEENDMIKMGIDLPFERQRLKQGLRTFHLRKWKVNAVAGLQAHRGNSYSIIECVNVLGCHLQQLYVLEATVMYILRDYGRLQNQIKFEPPDSPVINRFHNAAKKMITNINNVRREIKIMKKLHSNISKDSLKPVDLIMEKSTKELAVEVITKLVAVSTLGLLLYRSKGFFINMFNK</sequence>
<evidence type="ECO:0000313" key="2">
    <source>
        <dbReference type="EMBL" id="CAH0721718.1"/>
    </source>
</evidence>
<dbReference type="InterPro" id="IPR002110">
    <property type="entry name" value="Ankyrin_rpt"/>
</dbReference>
<dbReference type="PROSITE" id="PS50088">
    <property type="entry name" value="ANK_REPEAT"/>
    <property type="match status" value="2"/>
</dbReference>
<dbReference type="SUPFAM" id="SSF48403">
    <property type="entry name" value="Ankyrin repeat"/>
    <property type="match status" value="1"/>
</dbReference>
<dbReference type="PANTHER" id="PTHR24157">
    <property type="entry name" value="ANKYRIN REPEAT, SAM AND BASIC LEUCINE ZIPPER DOMAIN-CONTAINING PROTEIN 1"/>
    <property type="match status" value="1"/>
</dbReference>
<reference evidence="2" key="1">
    <citation type="submission" date="2021-12" db="EMBL/GenBank/DDBJ databases">
        <authorList>
            <person name="Martin H S."/>
        </authorList>
    </citation>
    <scope>NUCLEOTIDE SEQUENCE</scope>
</reference>
<protein>
    <recommendedName>
        <fullName evidence="4">Ankyrin repeat, SAM and basic leucine zipper domain-containing protein 1</fullName>
    </recommendedName>
</protein>
<evidence type="ECO:0000313" key="3">
    <source>
        <dbReference type="Proteomes" id="UP000838878"/>
    </source>
</evidence>
<evidence type="ECO:0000256" key="1">
    <source>
        <dbReference type="PROSITE-ProRule" id="PRU00023"/>
    </source>
</evidence>
<dbReference type="SUPFAM" id="SSF47769">
    <property type="entry name" value="SAM/Pointed domain"/>
    <property type="match status" value="1"/>
</dbReference>
<name>A0A8J9VHH8_9NEOP</name>
<feature type="repeat" description="ANK" evidence="1">
    <location>
        <begin position="148"/>
        <end position="180"/>
    </location>
</feature>
<dbReference type="EMBL" id="OV170222">
    <property type="protein sequence ID" value="CAH0721718.1"/>
    <property type="molecule type" value="Genomic_DNA"/>
</dbReference>
<feature type="repeat" description="ANK" evidence="1">
    <location>
        <begin position="77"/>
        <end position="109"/>
    </location>
</feature>
<dbReference type="Gene3D" id="1.25.40.20">
    <property type="entry name" value="Ankyrin repeat-containing domain"/>
    <property type="match status" value="1"/>
</dbReference>
<gene>
    <name evidence="2" type="ORF">BINO364_LOCUS7779</name>
</gene>
<organism evidence="2 3">
    <name type="scientific">Brenthis ino</name>
    <name type="common">lesser marbled fritillary</name>
    <dbReference type="NCBI Taxonomy" id="405034"/>
    <lineage>
        <taxon>Eukaryota</taxon>
        <taxon>Metazoa</taxon>
        <taxon>Ecdysozoa</taxon>
        <taxon>Arthropoda</taxon>
        <taxon>Hexapoda</taxon>
        <taxon>Insecta</taxon>
        <taxon>Pterygota</taxon>
        <taxon>Neoptera</taxon>
        <taxon>Endopterygota</taxon>
        <taxon>Lepidoptera</taxon>
        <taxon>Glossata</taxon>
        <taxon>Ditrysia</taxon>
        <taxon>Papilionoidea</taxon>
        <taxon>Nymphalidae</taxon>
        <taxon>Heliconiinae</taxon>
        <taxon>Argynnini</taxon>
        <taxon>Brenthis</taxon>
    </lineage>
</organism>
<proteinExistence type="predicted"/>
<dbReference type="PANTHER" id="PTHR24157:SF3">
    <property type="entry name" value="ANKYRIN REPEAT, SAM AND BASIC LEUCINE ZIPPER DOMAIN-CONTAINING PROTEIN 1"/>
    <property type="match status" value="1"/>
</dbReference>
<dbReference type="InterPro" id="IPR036770">
    <property type="entry name" value="Ankyrin_rpt-contain_sf"/>
</dbReference>